<sequence>MTCTITKNGHKYIDNADVKIYTTETIEVLDHDFHTLAEGVAVPHAIYDLGRNEALCQHWNQS</sequence>
<organism evidence="1 2">
    <name type="scientific">Methylomonas lenta</name>
    <dbReference type="NCBI Taxonomy" id="980561"/>
    <lineage>
        <taxon>Bacteria</taxon>
        <taxon>Pseudomonadati</taxon>
        <taxon>Pseudomonadota</taxon>
        <taxon>Gammaproteobacteria</taxon>
        <taxon>Methylococcales</taxon>
        <taxon>Methylococcaceae</taxon>
        <taxon>Methylomonas</taxon>
    </lineage>
</organism>
<keyword evidence="2" id="KW-1185">Reference proteome</keyword>
<reference evidence="1 2" key="1">
    <citation type="submission" date="2016-03" db="EMBL/GenBank/DDBJ databases">
        <authorList>
            <person name="Ploux O."/>
        </authorList>
    </citation>
    <scope>NUCLEOTIDE SEQUENCE [LARGE SCALE GENOMIC DNA]</scope>
    <source>
        <strain evidence="1 2">R-45370</strain>
    </source>
</reference>
<proteinExistence type="predicted"/>
<protein>
    <submittedName>
        <fullName evidence="1">Uncharacterized protein</fullName>
    </submittedName>
</protein>
<evidence type="ECO:0000313" key="1">
    <source>
        <dbReference type="EMBL" id="OAI20874.1"/>
    </source>
</evidence>
<dbReference type="Proteomes" id="UP000078476">
    <property type="component" value="Unassembled WGS sequence"/>
</dbReference>
<dbReference type="AlphaFoldDB" id="A0A177NTK5"/>
<name>A0A177NTK5_9GAMM</name>
<dbReference type="RefSeq" id="WP_066977239.1">
    <property type="nucleotide sequence ID" value="NZ_LUUI01000027.1"/>
</dbReference>
<comment type="caution">
    <text evidence="1">The sequence shown here is derived from an EMBL/GenBank/DDBJ whole genome shotgun (WGS) entry which is preliminary data.</text>
</comment>
<gene>
    <name evidence="1" type="ORF">A1359_20245</name>
</gene>
<evidence type="ECO:0000313" key="2">
    <source>
        <dbReference type="Proteomes" id="UP000078476"/>
    </source>
</evidence>
<dbReference type="EMBL" id="LUUI01000027">
    <property type="protein sequence ID" value="OAI20874.1"/>
    <property type="molecule type" value="Genomic_DNA"/>
</dbReference>
<accession>A0A177NTK5</accession>